<dbReference type="GO" id="GO:0003677">
    <property type="term" value="F:DNA binding"/>
    <property type="evidence" value="ECO:0007669"/>
    <property type="project" value="UniProtKB-KW"/>
</dbReference>
<sequence length="221" mass="24625">MQTPFDTLSEPLPRRVVAGLAKLSLVLRHEAWSQGREQRLTPTQAQVLTLLRARGPLRLSTLADELAVRAPTASQAVTALETKGLLRREPAADDRRARAIRLTDRGTAEAERLSDWPDVLQAAVDDLPEAEQAALLRLLTRTIRGLQARGAIPVQRMCASCRYFRPHAHDDPATPHHCAFVDAPFGDRHLRLDCPDHEPADGALARRNWRRFTASHPTPED</sequence>
<dbReference type="SUPFAM" id="SSF46785">
    <property type="entry name" value="Winged helix' DNA-binding domain"/>
    <property type="match status" value="1"/>
</dbReference>
<gene>
    <name evidence="5" type="ORF">DEM34_08155</name>
</gene>
<dbReference type="OrthoDB" id="9783504at2"/>
<name>A0A2U2N2U7_9GAMM</name>
<evidence type="ECO:0000256" key="3">
    <source>
        <dbReference type="ARBA" id="ARBA00023163"/>
    </source>
</evidence>
<dbReference type="RefSeq" id="WP_109678086.1">
    <property type="nucleotide sequence ID" value="NZ_CP086615.1"/>
</dbReference>
<reference evidence="5 6" key="1">
    <citation type="submission" date="2018-05" db="EMBL/GenBank/DDBJ databases">
        <title>Spiribacter halobius sp. nov., a moderately halophilic bacterium isolated from marine solar saltern.</title>
        <authorList>
            <person name="Zheng W.-S."/>
            <person name="Lu D.-C."/>
            <person name="Du Z.-J."/>
        </authorList>
    </citation>
    <scope>NUCLEOTIDE SEQUENCE [LARGE SCALE GENOMIC DNA]</scope>
    <source>
        <strain evidence="5 6">E85</strain>
    </source>
</reference>
<dbReference type="PROSITE" id="PS01117">
    <property type="entry name" value="HTH_MARR_1"/>
    <property type="match status" value="1"/>
</dbReference>
<dbReference type="PANTHER" id="PTHR33164:SF43">
    <property type="entry name" value="HTH-TYPE TRANSCRIPTIONAL REPRESSOR YETL"/>
    <property type="match status" value="1"/>
</dbReference>
<dbReference type="InterPro" id="IPR000835">
    <property type="entry name" value="HTH_MarR-typ"/>
</dbReference>
<dbReference type="Gene3D" id="1.10.10.10">
    <property type="entry name" value="Winged helix-like DNA-binding domain superfamily/Winged helix DNA-binding domain"/>
    <property type="match status" value="1"/>
</dbReference>
<evidence type="ECO:0000313" key="5">
    <source>
        <dbReference type="EMBL" id="PWG63526.1"/>
    </source>
</evidence>
<keyword evidence="6" id="KW-1185">Reference proteome</keyword>
<feature type="domain" description="HTH marR-type" evidence="4">
    <location>
        <begin position="13"/>
        <end position="144"/>
    </location>
</feature>
<evidence type="ECO:0000259" key="4">
    <source>
        <dbReference type="PROSITE" id="PS50995"/>
    </source>
</evidence>
<dbReference type="InterPro" id="IPR039422">
    <property type="entry name" value="MarR/SlyA-like"/>
</dbReference>
<keyword evidence="2" id="KW-0238">DNA-binding</keyword>
<accession>A0A2U2N2U7</accession>
<dbReference type="SMART" id="SM00347">
    <property type="entry name" value="HTH_MARR"/>
    <property type="match status" value="1"/>
</dbReference>
<dbReference type="PROSITE" id="PS50995">
    <property type="entry name" value="HTH_MARR_2"/>
    <property type="match status" value="1"/>
</dbReference>
<evidence type="ECO:0000256" key="2">
    <source>
        <dbReference type="ARBA" id="ARBA00023125"/>
    </source>
</evidence>
<dbReference type="EMBL" id="QFFI01000010">
    <property type="protein sequence ID" value="PWG63526.1"/>
    <property type="molecule type" value="Genomic_DNA"/>
</dbReference>
<dbReference type="InterPro" id="IPR036390">
    <property type="entry name" value="WH_DNA-bd_sf"/>
</dbReference>
<dbReference type="GO" id="GO:0003700">
    <property type="term" value="F:DNA-binding transcription factor activity"/>
    <property type="evidence" value="ECO:0007669"/>
    <property type="project" value="InterPro"/>
</dbReference>
<dbReference type="InterPro" id="IPR023187">
    <property type="entry name" value="Tscrpt_reg_MarR-type_CS"/>
</dbReference>
<organism evidence="5 6">
    <name type="scientific">Sediminicurvatus halobius</name>
    <dbReference type="NCBI Taxonomy" id="2182432"/>
    <lineage>
        <taxon>Bacteria</taxon>
        <taxon>Pseudomonadati</taxon>
        <taxon>Pseudomonadota</taxon>
        <taxon>Gammaproteobacteria</taxon>
        <taxon>Chromatiales</taxon>
        <taxon>Ectothiorhodospiraceae</taxon>
        <taxon>Sediminicurvatus</taxon>
    </lineage>
</organism>
<proteinExistence type="predicted"/>
<dbReference type="AlphaFoldDB" id="A0A2U2N2U7"/>
<evidence type="ECO:0000256" key="1">
    <source>
        <dbReference type="ARBA" id="ARBA00023015"/>
    </source>
</evidence>
<evidence type="ECO:0000313" key="6">
    <source>
        <dbReference type="Proteomes" id="UP000245474"/>
    </source>
</evidence>
<dbReference type="Pfam" id="PF01047">
    <property type="entry name" value="MarR"/>
    <property type="match status" value="1"/>
</dbReference>
<keyword evidence="1" id="KW-0805">Transcription regulation</keyword>
<comment type="caution">
    <text evidence="5">The sequence shown here is derived from an EMBL/GenBank/DDBJ whole genome shotgun (WGS) entry which is preliminary data.</text>
</comment>
<dbReference type="PANTHER" id="PTHR33164">
    <property type="entry name" value="TRANSCRIPTIONAL REGULATOR, MARR FAMILY"/>
    <property type="match status" value="1"/>
</dbReference>
<dbReference type="InterPro" id="IPR036388">
    <property type="entry name" value="WH-like_DNA-bd_sf"/>
</dbReference>
<keyword evidence="3" id="KW-0804">Transcription</keyword>
<dbReference type="Proteomes" id="UP000245474">
    <property type="component" value="Unassembled WGS sequence"/>
</dbReference>
<protein>
    <submittedName>
        <fullName evidence="5">MarR family transcriptional regulator</fullName>
    </submittedName>
</protein>
<dbReference type="GO" id="GO:0006950">
    <property type="term" value="P:response to stress"/>
    <property type="evidence" value="ECO:0007669"/>
    <property type="project" value="TreeGrafter"/>
</dbReference>